<evidence type="ECO:0000313" key="1">
    <source>
        <dbReference type="EMBL" id="WXT99984.1"/>
    </source>
</evidence>
<name>A0AAU6PG43_9GAMM</name>
<organism evidence="1">
    <name type="scientific">Catillopecten margaritatus gill symbiont</name>
    <dbReference type="NCBI Taxonomy" id="3083288"/>
    <lineage>
        <taxon>Bacteria</taxon>
        <taxon>Pseudomonadati</taxon>
        <taxon>Pseudomonadota</taxon>
        <taxon>Gammaproteobacteria</taxon>
        <taxon>sulfur-oxidizing symbionts</taxon>
    </lineage>
</organism>
<protein>
    <recommendedName>
        <fullName evidence="2">Addiction module antitoxin RelB</fullName>
    </recommendedName>
</protein>
<proteinExistence type="predicted"/>
<dbReference type="AlphaFoldDB" id="A0AAU6PG43"/>
<gene>
    <name evidence="1" type="ORF">Ctma_0690</name>
</gene>
<reference evidence="1" key="1">
    <citation type="submission" date="2023-10" db="EMBL/GenBank/DDBJ databases">
        <title>The first scallop-associated chemosynthetic bacterial symbiont.</title>
        <authorList>
            <person name="Lin Y.-T."/>
            <person name="Sun J."/>
            <person name="Ip J.C.-H."/>
            <person name="He X."/>
            <person name="Gao Z.-M."/>
            <person name="Perez M."/>
            <person name="Xu T."/>
            <person name="Qian P.-Y."/>
            <person name="Qiu J.-W."/>
        </authorList>
    </citation>
    <scope>NUCLEOTIDE SEQUENCE</scope>
    <source>
        <strain evidence="1">Gill1</strain>
    </source>
</reference>
<accession>A0AAU6PG43</accession>
<evidence type="ECO:0008006" key="2">
    <source>
        <dbReference type="Google" id="ProtNLM"/>
    </source>
</evidence>
<dbReference type="EMBL" id="CP138327">
    <property type="protein sequence ID" value="WXT99984.1"/>
    <property type="molecule type" value="Genomic_DNA"/>
</dbReference>
<sequence length="59" mass="6748">MIAIKEKTKNIIDSMPEDVSYDEILKELAFAKMIEKGIQDSSSGKVISNQEMQDKITQW</sequence>